<dbReference type="Gene3D" id="3.40.50.1000">
    <property type="entry name" value="HAD superfamily/HAD-like"/>
    <property type="match status" value="1"/>
</dbReference>
<accession>A0ABV8E8A1</accession>
<dbReference type="InterPro" id="IPR041492">
    <property type="entry name" value="HAD_2"/>
</dbReference>
<evidence type="ECO:0000256" key="3">
    <source>
        <dbReference type="ARBA" id="ARBA00022723"/>
    </source>
</evidence>
<evidence type="ECO:0000256" key="2">
    <source>
        <dbReference type="ARBA" id="ARBA00006171"/>
    </source>
</evidence>
<dbReference type="InterPro" id="IPR036412">
    <property type="entry name" value="HAD-like_sf"/>
</dbReference>
<keyword evidence="3" id="KW-0479">Metal-binding</keyword>
<dbReference type="SFLD" id="SFLDG01135">
    <property type="entry name" value="C1.5.6:_HAD__Beta-PGM__Phospha"/>
    <property type="match status" value="1"/>
</dbReference>
<dbReference type="PANTHER" id="PTHR46193">
    <property type="entry name" value="6-PHOSPHOGLUCONATE PHOSPHATASE"/>
    <property type="match status" value="1"/>
</dbReference>
<gene>
    <name evidence="5" type="ORF">ACFOVS_07275</name>
</gene>
<keyword evidence="6" id="KW-1185">Reference proteome</keyword>
<dbReference type="Pfam" id="PF13419">
    <property type="entry name" value="HAD_2"/>
    <property type="match status" value="1"/>
</dbReference>
<dbReference type="RefSeq" id="WP_247260760.1">
    <property type="nucleotide sequence ID" value="NZ_JALJQZ010000012.1"/>
</dbReference>
<dbReference type="InterPro" id="IPR006439">
    <property type="entry name" value="HAD-SF_hydro_IA"/>
</dbReference>
<dbReference type="CDD" id="cd07526">
    <property type="entry name" value="HAD_BPGM_like"/>
    <property type="match status" value="1"/>
</dbReference>
<evidence type="ECO:0000313" key="6">
    <source>
        <dbReference type="Proteomes" id="UP001595697"/>
    </source>
</evidence>
<comment type="cofactor">
    <cofactor evidence="1">
        <name>Mg(2+)</name>
        <dbReference type="ChEBI" id="CHEBI:18420"/>
    </cofactor>
</comment>
<reference evidence="6" key="1">
    <citation type="journal article" date="2019" name="Int. J. Syst. Evol. Microbiol.">
        <title>The Global Catalogue of Microorganisms (GCM) 10K type strain sequencing project: providing services to taxonomists for standard genome sequencing and annotation.</title>
        <authorList>
            <consortium name="The Broad Institute Genomics Platform"/>
            <consortium name="The Broad Institute Genome Sequencing Center for Infectious Disease"/>
            <person name="Wu L."/>
            <person name="Ma J."/>
        </authorList>
    </citation>
    <scope>NUCLEOTIDE SEQUENCE [LARGE SCALE GENOMIC DNA]</scope>
    <source>
        <strain evidence="6">TBRC 5781</strain>
    </source>
</reference>
<dbReference type="InterPro" id="IPR051600">
    <property type="entry name" value="Beta-PGM-like"/>
</dbReference>
<dbReference type="Proteomes" id="UP001595697">
    <property type="component" value="Unassembled WGS sequence"/>
</dbReference>
<proteinExistence type="inferred from homology"/>
<evidence type="ECO:0000313" key="5">
    <source>
        <dbReference type="EMBL" id="MFC3967929.1"/>
    </source>
</evidence>
<dbReference type="InterPro" id="IPR023198">
    <property type="entry name" value="PGP-like_dom2"/>
</dbReference>
<protein>
    <submittedName>
        <fullName evidence="5">HAD family hydrolase</fullName>
        <ecNumber evidence="5">3.1.3.-</ecNumber>
    </submittedName>
</protein>
<dbReference type="SFLD" id="SFLDS00003">
    <property type="entry name" value="Haloacid_Dehalogenase"/>
    <property type="match status" value="1"/>
</dbReference>
<dbReference type="SUPFAM" id="SSF56784">
    <property type="entry name" value="HAD-like"/>
    <property type="match status" value="1"/>
</dbReference>
<dbReference type="EC" id="3.1.3.-" evidence="5"/>
<dbReference type="InterPro" id="IPR023214">
    <property type="entry name" value="HAD_sf"/>
</dbReference>
<keyword evidence="5" id="KW-0378">Hydrolase</keyword>
<evidence type="ECO:0000256" key="1">
    <source>
        <dbReference type="ARBA" id="ARBA00001946"/>
    </source>
</evidence>
<comment type="caution">
    <text evidence="5">The sequence shown here is derived from an EMBL/GenBank/DDBJ whole genome shotgun (WGS) entry which is preliminary data.</text>
</comment>
<dbReference type="PANTHER" id="PTHR46193:SF10">
    <property type="entry name" value="6-PHOSPHOGLUCONATE PHOSPHATASE"/>
    <property type="match status" value="1"/>
</dbReference>
<evidence type="ECO:0000256" key="4">
    <source>
        <dbReference type="ARBA" id="ARBA00022842"/>
    </source>
</evidence>
<comment type="similarity">
    <text evidence="2">Belongs to the HAD-like hydrolase superfamily. CbbY/CbbZ/Gph/YieH family.</text>
</comment>
<dbReference type="SFLD" id="SFLDG01129">
    <property type="entry name" value="C1.5:_HAD__Beta-PGM__Phosphata"/>
    <property type="match status" value="1"/>
</dbReference>
<name>A0ABV8E8A1_9HYPH</name>
<organism evidence="5 6">
    <name type="scientific">Rhizobium lemnae</name>
    <dbReference type="NCBI Taxonomy" id="1214924"/>
    <lineage>
        <taxon>Bacteria</taxon>
        <taxon>Pseudomonadati</taxon>
        <taxon>Pseudomonadota</taxon>
        <taxon>Alphaproteobacteria</taxon>
        <taxon>Hyphomicrobiales</taxon>
        <taxon>Rhizobiaceae</taxon>
        <taxon>Rhizobium/Agrobacterium group</taxon>
        <taxon>Rhizobium</taxon>
    </lineage>
</organism>
<keyword evidence="4" id="KW-0460">Magnesium</keyword>
<dbReference type="GO" id="GO:0016787">
    <property type="term" value="F:hydrolase activity"/>
    <property type="evidence" value="ECO:0007669"/>
    <property type="project" value="UniProtKB-KW"/>
</dbReference>
<sequence length="229" mass="24732">MSGFDLIIFDCDGVLVDSEIIAAQVESRLLTEAGYPISVEEMGERFAGMTWKNILLAIEKEVDIPLSASLLDKSEKLLDQRLERDVKVIEGVKLALSRISTQACICSNSSSHRLDMMLTKVGLKPYFAPHIFSAKDLGPDKVKPRPDIFLHALETFKVSPSRAVVVEDSVHGIHGAVAAGCRVIGFTGASHTYPSHADRLTDAGAETVISRMSDLPATIAALGEWVGAV</sequence>
<dbReference type="EMBL" id="JBHSBD010000028">
    <property type="protein sequence ID" value="MFC3967929.1"/>
    <property type="molecule type" value="Genomic_DNA"/>
</dbReference>
<dbReference type="NCBIfam" id="TIGR01509">
    <property type="entry name" value="HAD-SF-IA-v3"/>
    <property type="match status" value="1"/>
</dbReference>
<dbReference type="Gene3D" id="1.10.150.240">
    <property type="entry name" value="Putative phosphatase, domain 2"/>
    <property type="match status" value="1"/>
</dbReference>